<evidence type="ECO:0000256" key="2">
    <source>
        <dbReference type="SAM" id="Phobius"/>
    </source>
</evidence>
<feature type="compositionally biased region" description="Basic and acidic residues" evidence="1">
    <location>
        <begin position="130"/>
        <end position="139"/>
    </location>
</feature>
<keyword evidence="2" id="KW-0472">Membrane</keyword>
<feature type="compositionally biased region" description="Basic and acidic residues" evidence="1">
    <location>
        <begin position="170"/>
        <end position="181"/>
    </location>
</feature>
<sequence>MPHRSRKWTSKCPEHHCMAQTIWQESPFVGPTAVDYFCTARSDVATDIYRKRPGTTTSRATKSTATKATNTDVVASNTQPSKPWIAGAVIGPIAFIAIIAGAAIVFIRRKHKTAAASKDTPGASNLDQGQETKVHDWKPPDQAMAPIELPNNEVAAHELPAHGGFEMESTLEHELPARNPS</sequence>
<dbReference type="AlphaFoldDB" id="A0A167VXN5"/>
<keyword evidence="2" id="KW-0812">Transmembrane</keyword>
<reference evidence="3 4" key="1">
    <citation type="journal article" date="2016" name="Genome Biol. Evol.">
        <title>Divergent and convergent evolution of fungal pathogenicity.</title>
        <authorList>
            <person name="Shang Y."/>
            <person name="Xiao G."/>
            <person name="Zheng P."/>
            <person name="Cen K."/>
            <person name="Zhan S."/>
            <person name="Wang C."/>
        </authorList>
    </citation>
    <scope>NUCLEOTIDE SEQUENCE [LARGE SCALE GENOMIC DNA]</scope>
    <source>
        <strain evidence="3 4">ARSEF 7405</strain>
    </source>
</reference>
<protein>
    <submittedName>
        <fullName evidence="3">Uncharacterized protein</fullName>
    </submittedName>
</protein>
<evidence type="ECO:0000313" key="4">
    <source>
        <dbReference type="Proteomes" id="UP000242877"/>
    </source>
</evidence>
<dbReference type="EMBL" id="AZGZ01000028">
    <property type="protein sequence ID" value="KZZ88149.1"/>
    <property type="molecule type" value="Genomic_DNA"/>
</dbReference>
<feature type="region of interest" description="Disordered" evidence="1">
    <location>
        <begin position="114"/>
        <end position="181"/>
    </location>
</feature>
<organism evidence="3 4">
    <name type="scientific">Ascosphaera apis ARSEF 7405</name>
    <dbReference type="NCBI Taxonomy" id="392613"/>
    <lineage>
        <taxon>Eukaryota</taxon>
        <taxon>Fungi</taxon>
        <taxon>Dikarya</taxon>
        <taxon>Ascomycota</taxon>
        <taxon>Pezizomycotina</taxon>
        <taxon>Eurotiomycetes</taxon>
        <taxon>Eurotiomycetidae</taxon>
        <taxon>Onygenales</taxon>
        <taxon>Ascosphaeraceae</taxon>
        <taxon>Ascosphaera</taxon>
    </lineage>
</organism>
<dbReference type="Proteomes" id="UP000242877">
    <property type="component" value="Unassembled WGS sequence"/>
</dbReference>
<keyword evidence="4" id="KW-1185">Reference proteome</keyword>
<keyword evidence="2" id="KW-1133">Transmembrane helix</keyword>
<gene>
    <name evidence="3" type="ORF">AAP_05209</name>
</gene>
<accession>A0A167VXN5</accession>
<name>A0A167VXN5_9EURO</name>
<evidence type="ECO:0000313" key="3">
    <source>
        <dbReference type="EMBL" id="KZZ88149.1"/>
    </source>
</evidence>
<dbReference type="VEuPathDB" id="FungiDB:AAP_05209"/>
<comment type="caution">
    <text evidence="3">The sequence shown here is derived from an EMBL/GenBank/DDBJ whole genome shotgun (WGS) entry which is preliminary data.</text>
</comment>
<evidence type="ECO:0000256" key="1">
    <source>
        <dbReference type="SAM" id="MobiDB-lite"/>
    </source>
</evidence>
<feature type="transmembrane region" description="Helical" evidence="2">
    <location>
        <begin position="84"/>
        <end position="107"/>
    </location>
</feature>
<proteinExistence type="predicted"/>